<feature type="transmembrane region" description="Helical" evidence="9">
    <location>
        <begin position="57"/>
        <end position="75"/>
    </location>
</feature>
<dbReference type="RefSeq" id="WP_074932755.1">
    <property type="nucleotide sequence ID" value="NZ_FORI01000008.1"/>
</dbReference>
<evidence type="ECO:0000256" key="3">
    <source>
        <dbReference type="ARBA" id="ARBA00022475"/>
    </source>
</evidence>
<accession>A0A1I3M9E4</accession>
<dbReference type="InterPro" id="IPR036640">
    <property type="entry name" value="ABC1_TM_sf"/>
</dbReference>
<dbReference type="GO" id="GO:0005886">
    <property type="term" value="C:plasma membrane"/>
    <property type="evidence" value="ECO:0007669"/>
    <property type="project" value="UniProtKB-SubCell"/>
</dbReference>
<dbReference type="InterPro" id="IPR003439">
    <property type="entry name" value="ABC_transporter-like_ATP-bd"/>
</dbReference>
<dbReference type="PANTHER" id="PTHR43394">
    <property type="entry name" value="ATP-DEPENDENT PERMEASE MDL1, MITOCHONDRIAL"/>
    <property type="match status" value="1"/>
</dbReference>
<evidence type="ECO:0000313" key="12">
    <source>
        <dbReference type="EMBL" id="SFI93593.1"/>
    </source>
</evidence>
<dbReference type="SUPFAM" id="SSF90123">
    <property type="entry name" value="ABC transporter transmembrane region"/>
    <property type="match status" value="1"/>
</dbReference>
<reference evidence="13" key="1">
    <citation type="submission" date="2016-10" db="EMBL/GenBank/DDBJ databases">
        <authorList>
            <person name="Varghese N."/>
            <person name="Submissions S."/>
        </authorList>
    </citation>
    <scope>NUCLEOTIDE SEQUENCE [LARGE SCALE GENOMIC DNA]</scope>
    <source>
        <strain evidence="13">XBD1002</strain>
    </source>
</reference>
<protein>
    <submittedName>
        <fullName evidence="12">ATP-binding cassette, subfamily B</fullName>
    </submittedName>
</protein>
<dbReference type="SMART" id="SM00382">
    <property type="entry name" value="AAA"/>
    <property type="match status" value="1"/>
</dbReference>
<keyword evidence="6 12" id="KW-0067">ATP-binding</keyword>
<comment type="subcellular location">
    <subcellularLocation>
        <location evidence="1">Cell membrane</location>
        <topology evidence="1">Multi-pass membrane protein</topology>
    </subcellularLocation>
</comment>
<feature type="transmembrane region" description="Helical" evidence="9">
    <location>
        <begin position="20"/>
        <end position="37"/>
    </location>
</feature>
<dbReference type="EMBL" id="FORI01000008">
    <property type="protein sequence ID" value="SFI93593.1"/>
    <property type="molecule type" value="Genomic_DNA"/>
</dbReference>
<dbReference type="PROSITE" id="PS00211">
    <property type="entry name" value="ABC_TRANSPORTER_1"/>
    <property type="match status" value="1"/>
</dbReference>
<dbReference type="AlphaFoldDB" id="A0A1I3M9E4"/>
<dbReference type="Proteomes" id="UP000182737">
    <property type="component" value="Unassembled WGS sequence"/>
</dbReference>
<keyword evidence="3" id="KW-1003">Cell membrane</keyword>
<feature type="transmembrane region" description="Helical" evidence="9">
    <location>
        <begin position="161"/>
        <end position="179"/>
    </location>
</feature>
<dbReference type="SUPFAM" id="SSF52540">
    <property type="entry name" value="P-loop containing nucleoside triphosphate hydrolases"/>
    <property type="match status" value="1"/>
</dbReference>
<dbReference type="Gene3D" id="1.20.1560.10">
    <property type="entry name" value="ABC transporter type 1, transmembrane domain"/>
    <property type="match status" value="1"/>
</dbReference>
<dbReference type="Gene3D" id="3.40.50.300">
    <property type="entry name" value="P-loop containing nucleotide triphosphate hydrolases"/>
    <property type="match status" value="1"/>
</dbReference>
<evidence type="ECO:0000256" key="7">
    <source>
        <dbReference type="ARBA" id="ARBA00022989"/>
    </source>
</evidence>
<keyword evidence="2" id="KW-0813">Transport</keyword>
<dbReference type="InterPro" id="IPR027417">
    <property type="entry name" value="P-loop_NTPase"/>
</dbReference>
<evidence type="ECO:0000256" key="8">
    <source>
        <dbReference type="ARBA" id="ARBA00023136"/>
    </source>
</evidence>
<dbReference type="PANTHER" id="PTHR43394:SF1">
    <property type="entry name" value="ATP-BINDING CASSETTE SUB-FAMILY B MEMBER 10, MITOCHONDRIAL"/>
    <property type="match status" value="1"/>
</dbReference>
<dbReference type="InterPro" id="IPR003593">
    <property type="entry name" value="AAA+_ATPase"/>
</dbReference>
<dbReference type="Pfam" id="PF00664">
    <property type="entry name" value="ABC_membrane"/>
    <property type="match status" value="1"/>
</dbReference>
<keyword evidence="13" id="KW-1185">Reference proteome</keyword>
<evidence type="ECO:0000259" key="10">
    <source>
        <dbReference type="PROSITE" id="PS50893"/>
    </source>
</evidence>
<dbReference type="InterPro" id="IPR017871">
    <property type="entry name" value="ABC_transporter-like_CS"/>
</dbReference>
<dbReference type="GO" id="GO:0005524">
    <property type="term" value="F:ATP binding"/>
    <property type="evidence" value="ECO:0007669"/>
    <property type="project" value="UniProtKB-KW"/>
</dbReference>
<dbReference type="OrthoDB" id="341671at2"/>
<feature type="transmembrane region" description="Helical" evidence="9">
    <location>
        <begin position="251"/>
        <end position="269"/>
    </location>
</feature>
<keyword evidence="4 9" id="KW-0812">Transmembrane</keyword>
<dbReference type="GO" id="GO:0016887">
    <property type="term" value="F:ATP hydrolysis activity"/>
    <property type="evidence" value="ECO:0007669"/>
    <property type="project" value="InterPro"/>
</dbReference>
<keyword evidence="7 9" id="KW-1133">Transmembrane helix</keyword>
<dbReference type="CDD" id="cd18542">
    <property type="entry name" value="ABC_6TM_YknU_like"/>
    <property type="match status" value="1"/>
</dbReference>
<evidence type="ECO:0000256" key="6">
    <source>
        <dbReference type="ARBA" id="ARBA00022840"/>
    </source>
</evidence>
<organism evidence="12 13">
    <name type="scientific">Treponema bryantii</name>
    <dbReference type="NCBI Taxonomy" id="163"/>
    <lineage>
        <taxon>Bacteria</taxon>
        <taxon>Pseudomonadati</taxon>
        <taxon>Spirochaetota</taxon>
        <taxon>Spirochaetia</taxon>
        <taxon>Spirochaetales</taxon>
        <taxon>Treponemataceae</taxon>
        <taxon>Treponema</taxon>
    </lineage>
</organism>
<gene>
    <name evidence="12" type="ORF">SAMN04487775_108134</name>
</gene>
<evidence type="ECO:0000256" key="2">
    <source>
        <dbReference type="ARBA" id="ARBA00022448"/>
    </source>
</evidence>
<keyword evidence="8 9" id="KW-0472">Membrane</keyword>
<feature type="domain" description="ABC transmembrane type-1" evidence="11">
    <location>
        <begin position="22"/>
        <end position="304"/>
    </location>
</feature>
<sequence>MKEKTAFSWVWSYVRKYRFGMAAGLFLSVIVAAMNMVNPLVTGSIVDKVIKGGQHELLFKLIAIMLGVVVGKSIFRYSYQVIFEHCSQNVILKMREDLYAHIQKLDFSWYDNAPSGNVMTLLTSDLDKVRHFVAWVLYQILENSLIYIFSIITLASINWKLTLAFLVIAPPVLLLVKKFKVHIRPAHMRVRDQFAVLNTRVGENIEGNRVVKAFVRENYETERFEKENEGYRDVSVANADMRVKFMPWIDALCQVLPVILILFGGYLVINNEMTIGQLVTFNGLMWAFIQPINMFGNLVDNTQNFGASADRLFELYKAEPKIKNTTEAENSAEGTVEKTSIEGRVEFRNVCFAYNETPVIKDMSFVIEPGTTVGILGPTGSGKSTIANLMCRYYDADSGQILIDGKDVREYNLQELRRNVGITMQEAFLFSDTVEGNIAFAKTDASFEDVENAAELARVKEFIGDLTDGYDTIVGERGVGLSGGQKQRIALARLFLADPKIMILDDTTSAVDNDTEYKIRQSIKSRSEGHTAFIISHRVSSFENCDVILVIQDGQIIDKGSHQELISRDGYYHDVWAEQAGK</sequence>
<dbReference type="PROSITE" id="PS50929">
    <property type="entry name" value="ABC_TM1F"/>
    <property type="match status" value="1"/>
</dbReference>
<dbReference type="GO" id="GO:0015421">
    <property type="term" value="F:ABC-type oligopeptide transporter activity"/>
    <property type="evidence" value="ECO:0007669"/>
    <property type="project" value="TreeGrafter"/>
</dbReference>
<dbReference type="InterPro" id="IPR039421">
    <property type="entry name" value="Type_1_exporter"/>
</dbReference>
<dbReference type="FunFam" id="3.40.50.300:FF:000221">
    <property type="entry name" value="Multidrug ABC transporter ATP-binding protein"/>
    <property type="match status" value="1"/>
</dbReference>
<evidence type="ECO:0000256" key="1">
    <source>
        <dbReference type="ARBA" id="ARBA00004651"/>
    </source>
</evidence>
<dbReference type="PROSITE" id="PS50893">
    <property type="entry name" value="ABC_TRANSPORTER_2"/>
    <property type="match status" value="1"/>
</dbReference>
<keyword evidence="5" id="KW-0547">Nucleotide-binding</keyword>
<evidence type="ECO:0000259" key="11">
    <source>
        <dbReference type="PROSITE" id="PS50929"/>
    </source>
</evidence>
<dbReference type="Pfam" id="PF00005">
    <property type="entry name" value="ABC_tran"/>
    <property type="match status" value="1"/>
</dbReference>
<feature type="domain" description="ABC transporter" evidence="10">
    <location>
        <begin position="345"/>
        <end position="578"/>
    </location>
</feature>
<evidence type="ECO:0000313" key="13">
    <source>
        <dbReference type="Proteomes" id="UP000182737"/>
    </source>
</evidence>
<dbReference type="InterPro" id="IPR011527">
    <property type="entry name" value="ABC1_TM_dom"/>
</dbReference>
<evidence type="ECO:0000256" key="9">
    <source>
        <dbReference type="SAM" id="Phobius"/>
    </source>
</evidence>
<feature type="transmembrane region" description="Helical" evidence="9">
    <location>
        <begin position="132"/>
        <end position="155"/>
    </location>
</feature>
<evidence type="ECO:0000256" key="5">
    <source>
        <dbReference type="ARBA" id="ARBA00022741"/>
    </source>
</evidence>
<name>A0A1I3M9E4_9SPIR</name>
<proteinExistence type="predicted"/>
<evidence type="ECO:0000256" key="4">
    <source>
        <dbReference type="ARBA" id="ARBA00022692"/>
    </source>
</evidence>